<dbReference type="EMBL" id="KZ992427">
    <property type="protein sequence ID" value="RKP11105.1"/>
    <property type="molecule type" value="Genomic_DNA"/>
</dbReference>
<protein>
    <submittedName>
        <fullName evidence="3">SMAD/FHA domain-containing protein</fullName>
    </submittedName>
</protein>
<dbReference type="InterPro" id="IPR000253">
    <property type="entry name" value="FHA_dom"/>
</dbReference>
<dbReference type="Gene3D" id="2.60.200.20">
    <property type="match status" value="1"/>
</dbReference>
<evidence type="ECO:0000313" key="4">
    <source>
        <dbReference type="Proteomes" id="UP000271241"/>
    </source>
</evidence>
<dbReference type="InterPro" id="IPR008984">
    <property type="entry name" value="SMAD_FHA_dom_sf"/>
</dbReference>
<organism evidence="3 4">
    <name type="scientific">Thamnocephalis sphaerospora</name>
    <dbReference type="NCBI Taxonomy" id="78915"/>
    <lineage>
        <taxon>Eukaryota</taxon>
        <taxon>Fungi</taxon>
        <taxon>Fungi incertae sedis</taxon>
        <taxon>Zoopagomycota</taxon>
        <taxon>Zoopagomycotina</taxon>
        <taxon>Zoopagomycetes</taxon>
        <taxon>Zoopagales</taxon>
        <taxon>Sigmoideomycetaceae</taxon>
        <taxon>Thamnocephalis</taxon>
    </lineage>
</organism>
<gene>
    <name evidence="3" type="ORF">THASP1DRAFT_21306</name>
</gene>
<accession>A0A4P9XXI8</accession>
<dbReference type="SUPFAM" id="SSF49879">
    <property type="entry name" value="SMAD/FHA domain"/>
    <property type="match status" value="1"/>
</dbReference>
<feature type="domain" description="FHA" evidence="2">
    <location>
        <begin position="136"/>
        <end position="203"/>
    </location>
</feature>
<dbReference type="STRING" id="78915.A0A4P9XXI8"/>
<name>A0A4P9XXI8_9FUNG</name>
<dbReference type="Pfam" id="PF00498">
    <property type="entry name" value="FHA"/>
    <property type="match status" value="1"/>
</dbReference>
<sequence>MSRRRSQSPHARRASDQDGDERAVAHGGSRPERRQQRGRLREGDTAQPPPRWGGDALLDAEKRDTDDATAEEEAPKEKPNFGLSGKLAADTNMHNGVVVKYSEPSEARKPTARWRLYVFKNDDHLDLLHIHRQSAYLLGKDRRIADIPIDHPSCSKQHAVIQFRLMTEQTPVGQVGEPPKRVIKPFIIDLESTNGTFVNDERIPASRYYELRPKDTLRFGCSTREYVLLREEDARSESKSAVAAKSPTVAAVSSKELKA</sequence>
<dbReference type="Proteomes" id="UP000271241">
    <property type="component" value="Unassembled WGS sequence"/>
</dbReference>
<dbReference type="PROSITE" id="PS50006">
    <property type="entry name" value="FHA_DOMAIN"/>
    <property type="match status" value="1"/>
</dbReference>
<evidence type="ECO:0000313" key="3">
    <source>
        <dbReference type="EMBL" id="RKP11105.1"/>
    </source>
</evidence>
<dbReference type="PANTHER" id="PTHR23308">
    <property type="entry name" value="NUCLEAR INHIBITOR OF PROTEIN PHOSPHATASE-1"/>
    <property type="match status" value="1"/>
</dbReference>
<dbReference type="OrthoDB" id="444265at2759"/>
<evidence type="ECO:0000256" key="1">
    <source>
        <dbReference type="SAM" id="MobiDB-lite"/>
    </source>
</evidence>
<keyword evidence="4" id="KW-1185">Reference proteome</keyword>
<evidence type="ECO:0000259" key="2">
    <source>
        <dbReference type="PROSITE" id="PS50006"/>
    </source>
</evidence>
<dbReference type="InterPro" id="IPR050923">
    <property type="entry name" value="Cell_Proc_Reg/RNA_Proc"/>
</dbReference>
<feature type="region of interest" description="Disordered" evidence="1">
    <location>
        <begin position="1"/>
        <end position="88"/>
    </location>
</feature>
<proteinExistence type="predicted"/>
<dbReference type="SMART" id="SM00240">
    <property type="entry name" value="FHA"/>
    <property type="match status" value="1"/>
</dbReference>
<dbReference type="FunFam" id="2.60.200.20:FF:000060">
    <property type="entry name" value="Probable serine/threonine-protein kinase DDB_G0280133"/>
    <property type="match status" value="1"/>
</dbReference>
<feature type="compositionally biased region" description="Basic residues" evidence="1">
    <location>
        <begin position="1"/>
        <end position="12"/>
    </location>
</feature>
<dbReference type="AlphaFoldDB" id="A0A4P9XXI8"/>
<feature type="compositionally biased region" description="Basic and acidic residues" evidence="1">
    <location>
        <begin position="13"/>
        <end position="44"/>
    </location>
</feature>
<reference evidence="4" key="1">
    <citation type="journal article" date="2018" name="Nat. Microbiol.">
        <title>Leveraging single-cell genomics to expand the fungal tree of life.</title>
        <authorList>
            <person name="Ahrendt S.R."/>
            <person name="Quandt C.A."/>
            <person name="Ciobanu D."/>
            <person name="Clum A."/>
            <person name="Salamov A."/>
            <person name="Andreopoulos B."/>
            <person name="Cheng J.F."/>
            <person name="Woyke T."/>
            <person name="Pelin A."/>
            <person name="Henrissat B."/>
            <person name="Reynolds N.K."/>
            <person name="Benny G.L."/>
            <person name="Smith M.E."/>
            <person name="James T.Y."/>
            <person name="Grigoriev I.V."/>
        </authorList>
    </citation>
    <scope>NUCLEOTIDE SEQUENCE [LARGE SCALE GENOMIC DNA]</scope>
    <source>
        <strain evidence="4">RSA 1356</strain>
    </source>
</reference>